<feature type="transmembrane region" description="Helical" evidence="1">
    <location>
        <begin position="130"/>
        <end position="153"/>
    </location>
</feature>
<evidence type="ECO:0000256" key="1">
    <source>
        <dbReference type="SAM" id="Phobius"/>
    </source>
</evidence>
<dbReference type="Proteomes" id="UP000240974">
    <property type="component" value="Unassembled WGS sequence"/>
</dbReference>
<gene>
    <name evidence="2" type="ORF">C7U54_07740</name>
</gene>
<keyword evidence="1" id="KW-1133">Transmembrane helix</keyword>
<protein>
    <recommendedName>
        <fullName evidence="4">ABC transporter permease</fullName>
    </recommendedName>
</protein>
<sequence>MINKDYFKYLIKQNKKYLILIYVIGIIIPFLLINKFDYVPLNDENITRFAQIIPLAYGFMLSFIVPIYLFSFLQKKKSNILYFSLPIKKESLYLTTSLFSYFATILPVVIYQIISQFIGNYMISFPLDKFILAIIITIVHMFAMNTIITFVTLSSQNMTDSLICSIAYMIIPFVVFLALNICATKVAQTFMMGYGNYSQSLKLLLNYISIVYSGFFQGNYLLSPFVSNTPIIYWFILSIIFSLINYHLFLKRTLEKSETYTKSIFMYPLIIILSTLSMMLFVYDLEDLKMTTLMFSVIFIIYLIMYYFSKRKVYFSWKIPSLFILLIIGCIGFSNIYSNTKGLNTIYELPKNKDIQEIYFSTDRYIFDEDKPSTVDNQEIENLTTKNITIQNKKNFMKSMYEIMNKNLITKSADYHGYENYYELTISFTTKNTINPNRNYIIKDENMAAVLDIFSKYDIIKNK</sequence>
<proteinExistence type="predicted"/>
<feature type="transmembrane region" description="Helical" evidence="1">
    <location>
        <begin position="17"/>
        <end position="36"/>
    </location>
</feature>
<name>A0A2T3G042_9FIRM</name>
<feature type="transmembrane region" description="Helical" evidence="1">
    <location>
        <begin position="264"/>
        <end position="283"/>
    </location>
</feature>
<keyword evidence="1" id="KW-0472">Membrane</keyword>
<accession>A0A2T3G042</accession>
<evidence type="ECO:0008006" key="4">
    <source>
        <dbReference type="Google" id="ProtNLM"/>
    </source>
</evidence>
<feature type="transmembrane region" description="Helical" evidence="1">
    <location>
        <begin position="48"/>
        <end position="71"/>
    </location>
</feature>
<dbReference type="AlphaFoldDB" id="A0A2T3G042"/>
<feature type="transmembrane region" description="Helical" evidence="1">
    <location>
        <begin position="315"/>
        <end position="337"/>
    </location>
</feature>
<keyword evidence="3" id="KW-1185">Reference proteome</keyword>
<keyword evidence="1" id="KW-0812">Transmembrane</keyword>
<feature type="transmembrane region" description="Helical" evidence="1">
    <location>
        <begin position="92"/>
        <end position="118"/>
    </location>
</feature>
<organism evidence="2 3">
    <name type="scientific">Faecalibacillus intestinalis</name>
    <dbReference type="NCBI Taxonomy" id="1982626"/>
    <lineage>
        <taxon>Bacteria</taxon>
        <taxon>Bacillati</taxon>
        <taxon>Bacillota</taxon>
        <taxon>Erysipelotrichia</taxon>
        <taxon>Erysipelotrichales</taxon>
        <taxon>Coprobacillaceae</taxon>
        <taxon>Faecalibacillus</taxon>
    </lineage>
</organism>
<dbReference type="EMBL" id="PYLQ01000009">
    <property type="protein sequence ID" value="PST40900.1"/>
    <property type="molecule type" value="Genomic_DNA"/>
</dbReference>
<reference evidence="2 3" key="1">
    <citation type="journal article" date="2019" name="Int. J. Syst. Evol. Microbiol.">
        <title>Faecalibacillus intestinalis gen. nov., sp. nov. and Faecalibacillus faecis sp. nov., isolated from human faeces.</title>
        <authorList>
            <person name="Seo B."/>
            <person name="Jeon K."/>
            <person name="Baek I."/>
            <person name="Lee Y.M."/>
            <person name="Baek K."/>
            <person name="Ko G."/>
        </authorList>
    </citation>
    <scope>NUCLEOTIDE SEQUENCE [LARGE SCALE GENOMIC DNA]</scope>
    <source>
        <strain evidence="2 3">SNUG30099</strain>
    </source>
</reference>
<comment type="caution">
    <text evidence="2">The sequence shown here is derived from an EMBL/GenBank/DDBJ whole genome shotgun (WGS) entry which is preliminary data.</text>
</comment>
<dbReference type="RefSeq" id="WP_107029898.1">
    <property type="nucleotide sequence ID" value="NZ_DBGCSN010000439.1"/>
</dbReference>
<feature type="transmembrane region" description="Helical" evidence="1">
    <location>
        <begin position="165"/>
        <end position="183"/>
    </location>
</feature>
<feature type="transmembrane region" description="Helical" evidence="1">
    <location>
        <begin position="290"/>
        <end position="309"/>
    </location>
</feature>
<evidence type="ECO:0000313" key="2">
    <source>
        <dbReference type="EMBL" id="PST40900.1"/>
    </source>
</evidence>
<evidence type="ECO:0000313" key="3">
    <source>
        <dbReference type="Proteomes" id="UP000240974"/>
    </source>
</evidence>
<feature type="transmembrane region" description="Helical" evidence="1">
    <location>
        <begin position="231"/>
        <end position="249"/>
    </location>
</feature>